<dbReference type="EMBL" id="CADCXU010033613">
    <property type="protein sequence ID" value="CAB0018972.1"/>
    <property type="molecule type" value="Genomic_DNA"/>
</dbReference>
<evidence type="ECO:0000313" key="3">
    <source>
        <dbReference type="Proteomes" id="UP000479000"/>
    </source>
</evidence>
<evidence type="ECO:0000313" key="2">
    <source>
        <dbReference type="EMBL" id="CAB0018972.1"/>
    </source>
</evidence>
<keyword evidence="1" id="KW-0812">Transmembrane</keyword>
<organism evidence="2 3">
    <name type="scientific">Nesidiocoris tenuis</name>
    <dbReference type="NCBI Taxonomy" id="355587"/>
    <lineage>
        <taxon>Eukaryota</taxon>
        <taxon>Metazoa</taxon>
        <taxon>Ecdysozoa</taxon>
        <taxon>Arthropoda</taxon>
        <taxon>Hexapoda</taxon>
        <taxon>Insecta</taxon>
        <taxon>Pterygota</taxon>
        <taxon>Neoptera</taxon>
        <taxon>Paraneoptera</taxon>
        <taxon>Hemiptera</taxon>
        <taxon>Heteroptera</taxon>
        <taxon>Panheteroptera</taxon>
        <taxon>Cimicomorpha</taxon>
        <taxon>Miridae</taxon>
        <taxon>Dicyphina</taxon>
        <taxon>Nesidiocoris</taxon>
    </lineage>
</organism>
<feature type="transmembrane region" description="Helical" evidence="1">
    <location>
        <begin position="21"/>
        <end position="42"/>
    </location>
</feature>
<proteinExistence type="predicted"/>
<feature type="non-terminal residue" evidence="2">
    <location>
        <position position="96"/>
    </location>
</feature>
<evidence type="ECO:0000256" key="1">
    <source>
        <dbReference type="SAM" id="Phobius"/>
    </source>
</evidence>
<keyword evidence="1" id="KW-1133">Transmembrane helix</keyword>
<reference evidence="2 3" key="1">
    <citation type="submission" date="2020-02" db="EMBL/GenBank/DDBJ databases">
        <authorList>
            <person name="Ferguson B K."/>
        </authorList>
    </citation>
    <scope>NUCLEOTIDE SEQUENCE [LARGE SCALE GENOMIC DNA]</scope>
</reference>
<keyword evidence="1" id="KW-0472">Membrane</keyword>
<sequence length="96" mass="11305">MFDLKACQTNPTINKNCHYTQYFRGIWIFIIFTLSTLTSNIMLPVRNLTYRNVLPKRSTECYLNFLILDLPFSDFCSRIRLTRRLTRGASKSSESK</sequence>
<keyword evidence="3" id="KW-1185">Reference proteome</keyword>
<accession>A0A6H5HKZ4</accession>
<name>A0A6H5HKZ4_9HEMI</name>
<gene>
    <name evidence="2" type="ORF">NTEN_LOCUS22684</name>
</gene>
<dbReference type="AlphaFoldDB" id="A0A6H5HKZ4"/>
<dbReference type="Proteomes" id="UP000479000">
    <property type="component" value="Unassembled WGS sequence"/>
</dbReference>
<protein>
    <submittedName>
        <fullName evidence="2">Uncharacterized protein</fullName>
    </submittedName>
</protein>